<dbReference type="RefSeq" id="WP_087142010.1">
    <property type="nucleotide sequence ID" value="NZ_FUKI01000002.1"/>
</dbReference>
<accession>A0A1R4GYY2</accession>
<dbReference type="EMBL" id="FUKI01000002">
    <property type="protein sequence ID" value="SJM89162.1"/>
    <property type="molecule type" value="Genomic_DNA"/>
</dbReference>
<sequence>MYHTEIDLPDELFSKIDANLKATGATFKQFVQQALGHELQRKQGSDLKAFFSELQPLESFTSIDALAYVDELRSKSRIIDQ</sequence>
<protein>
    <submittedName>
        <fullName evidence="1">Uncharacterized protein</fullName>
    </submittedName>
</protein>
<evidence type="ECO:0000313" key="2">
    <source>
        <dbReference type="Proteomes" id="UP000195667"/>
    </source>
</evidence>
<dbReference type="Proteomes" id="UP000195667">
    <property type="component" value="Unassembled WGS sequence"/>
</dbReference>
<evidence type="ECO:0000313" key="1">
    <source>
        <dbReference type="EMBL" id="SJM89162.1"/>
    </source>
</evidence>
<reference evidence="2" key="1">
    <citation type="submission" date="2017-02" db="EMBL/GenBank/DDBJ databases">
        <authorList>
            <person name="Daims H."/>
        </authorList>
    </citation>
    <scope>NUCLEOTIDE SEQUENCE [LARGE SCALE GENOMIC DNA]</scope>
</reference>
<organism evidence="1 2">
    <name type="scientific">Crenothrix polyspora</name>
    <dbReference type="NCBI Taxonomy" id="360316"/>
    <lineage>
        <taxon>Bacteria</taxon>
        <taxon>Pseudomonadati</taxon>
        <taxon>Pseudomonadota</taxon>
        <taxon>Gammaproteobacteria</taxon>
        <taxon>Methylococcales</taxon>
        <taxon>Crenotrichaceae</taxon>
        <taxon>Crenothrix</taxon>
    </lineage>
</organism>
<keyword evidence="2" id="KW-1185">Reference proteome</keyword>
<proteinExistence type="predicted"/>
<dbReference type="AlphaFoldDB" id="A0A1R4GYY2"/>
<name>A0A1R4GYY2_9GAMM</name>
<gene>
    <name evidence="1" type="ORF">CRENPOLYSF1_100046</name>
</gene>
<dbReference type="OrthoDB" id="5625164at2"/>